<evidence type="ECO:0000313" key="4">
    <source>
        <dbReference type="Proteomes" id="UP000677082"/>
    </source>
</evidence>
<proteinExistence type="predicted"/>
<evidence type="ECO:0000313" key="3">
    <source>
        <dbReference type="EMBL" id="GIM98227.1"/>
    </source>
</evidence>
<evidence type="ECO:0000256" key="2">
    <source>
        <dbReference type="SAM" id="Phobius"/>
    </source>
</evidence>
<dbReference type="RefSeq" id="WP_213013850.1">
    <property type="nucleotide sequence ID" value="NZ_BOQN01000206.1"/>
</dbReference>
<feature type="region of interest" description="Disordered" evidence="1">
    <location>
        <begin position="57"/>
        <end position="76"/>
    </location>
</feature>
<feature type="transmembrane region" description="Helical" evidence="2">
    <location>
        <begin position="6"/>
        <end position="27"/>
    </location>
</feature>
<keyword evidence="2" id="KW-1133">Transmembrane helix</keyword>
<accession>A0A919WDF4</accession>
<gene>
    <name evidence="3" type="ORF">Ato02nite_100200</name>
</gene>
<keyword evidence="2" id="KW-0812">Transmembrane</keyword>
<sequence length="108" mass="11644">MAADDLVQIITALCAGGGLWLAIREIAKRWGETKRERIRQDAETERLTITHRYAVAGAPEHRSTGAPEPAGRAVQPGTRFSCAVAGRMTGRALSTANLEPSRHDVTPP</sequence>
<reference evidence="3 4" key="1">
    <citation type="submission" date="2021-03" db="EMBL/GenBank/DDBJ databases">
        <title>Whole genome shotgun sequence of Actinoplanes toevensis NBRC 105298.</title>
        <authorList>
            <person name="Komaki H."/>
            <person name="Tamura T."/>
        </authorList>
    </citation>
    <scope>NUCLEOTIDE SEQUENCE [LARGE SCALE GENOMIC DNA]</scope>
    <source>
        <strain evidence="3 4">NBRC 105298</strain>
    </source>
</reference>
<keyword evidence="2" id="KW-0472">Membrane</keyword>
<dbReference type="AlphaFoldDB" id="A0A919WDF4"/>
<evidence type="ECO:0000256" key="1">
    <source>
        <dbReference type="SAM" id="MobiDB-lite"/>
    </source>
</evidence>
<protein>
    <submittedName>
        <fullName evidence="3">Uncharacterized protein</fullName>
    </submittedName>
</protein>
<dbReference type="Proteomes" id="UP000677082">
    <property type="component" value="Unassembled WGS sequence"/>
</dbReference>
<organism evidence="3 4">
    <name type="scientific">Paractinoplanes toevensis</name>
    <dbReference type="NCBI Taxonomy" id="571911"/>
    <lineage>
        <taxon>Bacteria</taxon>
        <taxon>Bacillati</taxon>
        <taxon>Actinomycetota</taxon>
        <taxon>Actinomycetes</taxon>
        <taxon>Micromonosporales</taxon>
        <taxon>Micromonosporaceae</taxon>
        <taxon>Paractinoplanes</taxon>
    </lineage>
</organism>
<comment type="caution">
    <text evidence="3">The sequence shown here is derived from an EMBL/GenBank/DDBJ whole genome shotgun (WGS) entry which is preliminary data.</text>
</comment>
<keyword evidence="4" id="KW-1185">Reference proteome</keyword>
<name>A0A919WDF4_9ACTN</name>
<dbReference type="EMBL" id="BOQN01000206">
    <property type="protein sequence ID" value="GIM98227.1"/>
    <property type="molecule type" value="Genomic_DNA"/>
</dbReference>